<sequence>MSPDDELAARLRAERDATEAQVASLTRDLADIVDGADLVATDDEHDPEGHTIAWERQQVAALLDAARVHRDDLDLALARVAAGTYGTCETCGRPIGTERLAALPATATCVACAP</sequence>
<gene>
    <name evidence="6" type="ORF">PO878_20820</name>
</gene>
<feature type="zinc finger region" description="dksA C4-type" evidence="4">
    <location>
        <begin position="88"/>
        <end position="112"/>
    </location>
</feature>
<evidence type="ECO:0000256" key="3">
    <source>
        <dbReference type="ARBA" id="ARBA00022833"/>
    </source>
</evidence>
<keyword evidence="1" id="KW-0479">Metal-binding</keyword>
<dbReference type="EMBL" id="CP116942">
    <property type="protein sequence ID" value="WCO66940.1"/>
    <property type="molecule type" value="Genomic_DNA"/>
</dbReference>
<dbReference type="PROSITE" id="PS51128">
    <property type="entry name" value="ZF_DKSA_2"/>
    <property type="match status" value="1"/>
</dbReference>
<evidence type="ECO:0000256" key="2">
    <source>
        <dbReference type="ARBA" id="ARBA00022771"/>
    </source>
</evidence>
<dbReference type="AlphaFoldDB" id="A0AAF0BVN1"/>
<evidence type="ECO:0000256" key="4">
    <source>
        <dbReference type="PROSITE-ProRule" id="PRU00510"/>
    </source>
</evidence>
<evidence type="ECO:0000313" key="7">
    <source>
        <dbReference type="Proteomes" id="UP001216390"/>
    </source>
</evidence>
<proteinExistence type="predicted"/>
<dbReference type="Pfam" id="PF01258">
    <property type="entry name" value="zf-dskA_traR"/>
    <property type="match status" value="1"/>
</dbReference>
<reference evidence="6" key="1">
    <citation type="submission" date="2023-01" db="EMBL/GenBank/DDBJ databases">
        <title>The diversity of Class Acidimicrobiia in South China Sea sediment environments and the proposal of Iamia marina sp. nov., a novel species of the genus Iamia.</title>
        <authorList>
            <person name="He Y."/>
            <person name="Tian X."/>
        </authorList>
    </citation>
    <scope>NUCLEOTIDE SEQUENCE</scope>
    <source>
        <strain evidence="6">DSM 19957</strain>
    </source>
</reference>
<dbReference type="SUPFAM" id="SSF57716">
    <property type="entry name" value="Glucocorticoid receptor-like (DNA-binding domain)"/>
    <property type="match status" value="1"/>
</dbReference>
<organism evidence="6 7">
    <name type="scientific">Iamia majanohamensis</name>
    <dbReference type="NCBI Taxonomy" id="467976"/>
    <lineage>
        <taxon>Bacteria</taxon>
        <taxon>Bacillati</taxon>
        <taxon>Actinomycetota</taxon>
        <taxon>Acidimicrobiia</taxon>
        <taxon>Acidimicrobiales</taxon>
        <taxon>Iamiaceae</taxon>
        <taxon>Iamia</taxon>
    </lineage>
</organism>
<dbReference type="RefSeq" id="WP_272736462.1">
    <property type="nucleotide sequence ID" value="NZ_CP116942.1"/>
</dbReference>
<evidence type="ECO:0000256" key="1">
    <source>
        <dbReference type="ARBA" id="ARBA00022723"/>
    </source>
</evidence>
<dbReference type="PROSITE" id="PS01102">
    <property type="entry name" value="ZF_DKSA_1"/>
    <property type="match status" value="1"/>
</dbReference>
<dbReference type="GO" id="GO:0008270">
    <property type="term" value="F:zinc ion binding"/>
    <property type="evidence" value="ECO:0007669"/>
    <property type="project" value="UniProtKB-KW"/>
</dbReference>
<dbReference type="InterPro" id="IPR020458">
    <property type="entry name" value="Znf_DskA_TraR_CS"/>
</dbReference>
<keyword evidence="3" id="KW-0862">Zinc</keyword>
<accession>A0AAF0BVN1</accession>
<evidence type="ECO:0000259" key="5">
    <source>
        <dbReference type="Pfam" id="PF01258"/>
    </source>
</evidence>
<dbReference type="InterPro" id="IPR000962">
    <property type="entry name" value="Znf_DskA_TraR"/>
</dbReference>
<protein>
    <submittedName>
        <fullName evidence="6">TraR/DksA C4-type zinc finger protein</fullName>
    </submittedName>
</protein>
<feature type="domain" description="Zinc finger DksA/TraR C4-type" evidence="5">
    <location>
        <begin position="83"/>
        <end position="113"/>
    </location>
</feature>
<dbReference type="KEGG" id="ima:PO878_20820"/>
<keyword evidence="2" id="KW-0863">Zinc-finger</keyword>
<dbReference type="Proteomes" id="UP001216390">
    <property type="component" value="Chromosome"/>
</dbReference>
<name>A0AAF0BVN1_9ACTN</name>
<dbReference type="PANTHER" id="PTHR33823:SF4">
    <property type="entry name" value="GENERAL STRESS PROTEIN 16O"/>
    <property type="match status" value="1"/>
</dbReference>
<dbReference type="PANTHER" id="PTHR33823">
    <property type="entry name" value="RNA POLYMERASE-BINDING TRANSCRIPTION FACTOR DKSA-RELATED"/>
    <property type="match status" value="1"/>
</dbReference>
<dbReference type="Gene3D" id="1.20.120.910">
    <property type="entry name" value="DksA, coiled-coil domain"/>
    <property type="match status" value="1"/>
</dbReference>
<keyword evidence="7" id="KW-1185">Reference proteome</keyword>
<evidence type="ECO:0000313" key="6">
    <source>
        <dbReference type="EMBL" id="WCO66940.1"/>
    </source>
</evidence>